<dbReference type="InterPro" id="IPR033738">
    <property type="entry name" value="AsnB_N"/>
</dbReference>
<dbReference type="SUPFAM" id="SSF56235">
    <property type="entry name" value="N-terminal nucleophile aminohydrolases (Ntn hydrolases)"/>
    <property type="match status" value="1"/>
</dbReference>
<comment type="pathway">
    <text evidence="1">Amino-acid biosynthesis; L-asparagine biosynthesis; L-asparagine from L-aspartate (L-Gln route): step 1/1.</text>
</comment>
<dbReference type="EC" id="6.3.5.4" evidence="3"/>
<evidence type="ECO:0000313" key="10">
    <source>
        <dbReference type="Proteomes" id="UP001162891"/>
    </source>
</evidence>
<dbReference type="InterPro" id="IPR014729">
    <property type="entry name" value="Rossmann-like_a/b/a_fold"/>
</dbReference>
<comment type="catalytic activity">
    <reaction evidence="7">
        <text>L-aspartate + L-glutamine + ATP + H2O = L-asparagine + L-glutamate + AMP + diphosphate + H(+)</text>
        <dbReference type="Rhea" id="RHEA:12228"/>
        <dbReference type="ChEBI" id="CHEBI:15377"/>
        <dbReference type="ChEBI" id="CHEBI:15378"/>
        <dbReference type="ChEBI" id="CHEBI:29985"/>
        <dbReference type="ChEBI" id="CHEBI:29991"/>
        <dbReference type="ChEBI" id="CHEBI:30616"/>
        <dbReference type="ChEBI" id="CHEBI:33019"/>
        <dbReference type="ChEBI" id="CHEBI:58048"/>
        <dbReference type="ChEBI" id="CHEBI:58359"/>
        <dbReference type="ChEBI" id="CHEBI:456215"/>
        <dbReference type="EC" id="6.3.5.4"/>
    </reaction>
</comment>
<dbReference type="PROSITE" id="PS51278">
    <property type="entry name" value="GATASE_TYPE_2"/>
    <property type="match status" value="1"/>
</dbReference>
<gene>
    <name evidence="9" type="ORF">AMOR_36270</name>
</gene>
<accession>A0ABM7WYM2</accession>
<reference evidence="10" key="1">
    <citation type="journal article" date="2022" name="Int. J. Syst. Evol. Microbiol.">
        <title>Anaeromyxobacter oryzae sp. nov., Anaeromyxobacter diazotrophicus sp. nov. and Anaeromyxobacter paludicola sp. nov., isolated from paddy soils.</title>
        <authorList>
            <person name="Itoh H."/>
            <person name="Xu Z."/>
            <person name="Mise K."/>
            <person name="Masuda Y."/>
            <person name="Ushijima N."/>
            <person name="Hayakawa C."/>
            <person name="Shiratori Y."/>
            <person name="Senoo K."/>
        </authorList>
    </citation>
    <scope>NUCLEOTIDE SEQUENCE [LARGE SCALE GENOMIC DNA]</scope>
    <source>
        <strain evidence="10">Red232</strain>
    </source>
</reference>
<dbReference type="PIRSF" id="PIRSF001589">
    <property type="entry name" value="Asn_synthetase_glu-h"/>
    <property type="match status" value="1"/>
</dbReference>
<organism evidence="9 10">
    <name type="scientific">Anaeromyxobacter oryzae</name>
    <dbReference type="NCBI Taxonomy" id="2918170"/>
    <lineage>
        <taxon>Bacteria</taxon>
        <taxon>Pseudomonadati</taxon>
        <taxon>Myxococcota</taxon>
        <taxon>Myxococcia</taxon>
        <taxon>Myxococcales</taxon>
        <taxon>Cystobacterineae</taxon>
        <taxon>Anaeromyxobacteraceae</taxon>
        <taxon>Anaeromyxobacter</taxon>
    </lineage>
</organism>
<comment type="similarity">
    <text evidence="2">Belongs to the asparagine synthetase family.</text>
</comment>
<sequence>MCGIAGIVVLRAGAAPPARADLEAMATALRHRGPDERGLYRDLRAGLAHARLSIIDLATGQQPLSNEDGSLWIVFNGEVFNYLELREELVALGHRFRTRSDTEVVVHAYEAWGDDAFARFDGQFAIALWDARDEVLVLARDPMGICPLYLCEREGRLSFASEVKAIFAGDPAMPRALDPVGLAETFTFWSAVAPQTVFRGVTELEPGHVRRVARGRTEDRAFWRPRFPTGPGDAFAGSVEEAAERVRATLEDAVRLRLLRADVPVGSYLSGGLDSSLVAALGRRVKGASFQTFSLRFEDAEYDETRYQRAVADRIGSEHRDIVVRRRDIAEIFPEVVAHAERPLLRSAPAPMLLLSRLVRDAGIKVVLTGEGADELFAGYDLFREGKIRRFWGRQPGSALRPRLLERLYPYLARSPVLQQAMAREFFGLGRERWAAPGFAHGTRWRSAAALQRLFTGEVRREAGRVDVVARLLASLPGEFTSWAPLAQDQHLEARTLLSAYLLSSQGDRMLMANSVEGRFPFLGAEVIALANALPASYKLRGLDEKHVLKRAARGLVPDEILRRPKQPYRAPDALSFTAPDAPAWVAEILSDDALADAGVFEPAAVARLVRKCRASTGAPLSNADNMALVGVLSTGLLHRELVRRAPARGAPAAFETVVDRVSRQGGAAVRIGASGR</sequence>
<dbReference type="PANTHER" id="PTHR43284">
    <property type="entry name" value="ASPARAGINE SYNTHETASE (GLUTAMINE-HYDROLYZING)"/>
    <property type="match status" value="1"/>
</dbReference>
<keyword evidence="6" id="KW-0315">Glutamine amidotransferase</keyword>
<dbReference type="InterPro" id="IPR006426">
    <property type="entry name" value="Asn_synth_AEB"/>
</dbReference>
<dbReference type="Gene3D" id="3.40.50.620">
    <property type="entry name" value="HUPs"/>
    <property type="match status" value="2"/>
</dbReference>
<dbReference type="CDD" id="cd00712">
    <property type="entry name" value="AsnB"/>
    <property type="match status" value="1"/>
</dbReference>
<proteinExistence type="inferred from homology"/>
<evidence type="ECO:0000256" key="7">
    <source>
        <dbReference type="ARBA" id="ARBA00048741"/>
    </source>
</evidence>
<protein>
    <recommendedName>
        <fullName evidence="3">asparagine synthase (glutamine-hydrolyzing)</fullName>
        <ecNumber evidence="3">6.3.5.4</ecNumber>
    </recommendedName>
</protein>
<evidence type="ECO:0000256" key="1">
    <source>
        <dbReference type="ARBA" id="ARBA00005187"/>
    </source>
</evidence>
<dbReference type="InterPro" id="IPR017932">
    <property type="entry name" value="GATase_2_dom"/>
</dbReference>
<name>A0ABM7WYM2_9BACT</name>
<dbReference type="RefSeq" id="WP_248353069.1">
    <property type="nucleotide sequence ID" value="NZ_AP025591.1"/>
</dbReference>
<dbReference type="EMBL" id="AP025591">
    <property type="protein sequence ID" value="BDG04631.1"/>
    <property type="molecule type" value="Genomic_DNA"/>
</dbReference>
<dbReference type="Proteomes" id="UP001162891">
    <property type="component" value="Chromosome"/>
</dbReference>
<evidence type="ECO:0000256" key="2">
    <source>
        <dbReference type="ARBA" id="ARBA00005752"/>
    </source>
</evidence>
<dbReference type="PANTHER" id="PTHR43284:SF1">
    <property type="entry name" value="ASPARAGINE SYNTHETASE"/>
    <property type="match status" value="1"/>
</dbReference>
<keyword evidence="4" id="KW-0547">Nucleotide-binding</keyword>
<dbReference type="Pfam" id="PF00733">
    <property type="entry name" value="Asn_synthase"/>
    <property type="match status" value="1"/>
</dbReference>
<evidence type="ECO:0000256" key="6">
    <source>
        <dbReference type="ARBA" id="ARBA00022962"/>
    </source>
</evidence>
<evidence type="ECO:0000256" key="4">
    <source>
        <dbReference type="ARBA" id="ARBA00022741"/>
    </source>
</evidence>
<evidence type="ECO:0000259" key="8">
    <source>
        <dbReference type="PROSITE" id="PS51278"/>
    </source>
</evidence>
<evidence type="ECO:0000256" key="3">
    <source>
        <dbReference type="ARBA" id="ARBA00012737"/>
    </source>
</evidence>
<dbReference type="CDD" id="cd01991">
    <property type="entry name" value="Asn_synthase_B_C"/>
    <property type="match status" value="1"/>
</dbReference>
<keyword evidence="10" id="KW-1185">Reference proteome</keyword>
<feature type="domain" description="Glutamine amidotransferase type-2" evidence="8">
    <location>
        <begin position="2"/>
        <end position="215"/>
    </location>
</feature>
<dbReference type="InterPro" id="IPR001962">
    <property type="entry name" value="Asn_synthase"/>
</dbReference>
<dbReference type="NCBIfam" id="TIGR01536">
    <property type="entry name" value="asn_synth_AEB"/>
    <property type="match status" value="1"/>
</dbReference>
<dbReference type="InterPro" id="IPR051786">
    <property type="entry name" value="ASN_synthetase/amidase"/>
</dbReference>
<dbReference type="SUPFAM" id="SSF52402">
    <property type="entry name" value="Adenine nucleotide alpha hydrolases-like"/>
    <property type="match status" value="1"/>
</dbReference>
<evidence type="ECO:0000256" key="5">
    <source>
        <dbReference type="ARBA" id="ARBA00022840"/>
    </source>
</evidence>
<keyword evidence="5" id="KW-0067">ATP-binding</keyword>
<evidence type="ECO:0000313" key="9">
    <source>
        <dbReference type="EMBL" id="BDG04631.1"/>
    </source>
</evidence>
<dbReference type="Pfam" id="PF13537">
    <property type="entry name" value="GATase_7"/>
    <property type="match status" value="1"/>
</dbReference>
<dbReference type="Gene3D" id="3.60.20.10">
    <property type="entry name" value="Glutamine Phosphoribosylpyrophosphate, subunit 1, domain 1"/>
    <property type="match status" value="1"/>
</dbReference>
<dbReference type="InterPro" id="IPR029055">
    <property type="entry name" value="Ntn_hydrolases_N"/>
</dbReference>